<keyword evidence="15" id="KW-1185">Reference proteome</keyword>
<dbReference type="FunFam" id="1.10.510.10:FF:000183">
    <property type="entry name" value="Serine/threonine-protein kinase hal4"/>
    <property type="match status" value="1"/>
</dbReference>
<dbReference type="PANTHER" id="PTHR24343:SF558">
    <property type="entry name" value="PROTEIN KINASE DOMAIN-CONTAINING PROTEIN"/>
    <property type="match status" value="1"/>
</dbReference>
<dbReference type="InterPro" id="IPR017441">
    <property type="entry name" value="Protein_kinase_ATP_BS"/>
</dbReference>
<comment type="similarity">
    <text evidence="11">Belongs to the protein kinase superfamily.</text>
</comment>
<dbReference type="GO" id="GO:0030003">
    <property type="term" value="P:intracellular monoatomic cation homeostasis"/>
    <property type="evidence" value="ECO:0007669"/>
    <property type="project" value="TreeGrafter"/>
</dbReference>
<dbReference type="InterPro" id="IPR000719">
    <property type="entry name" value="Prot_kinase_dom"/>
</dbReference>
<feature type="compositionally biased region" description="Basic and acidic residues" evidence="12">
    <location>
        <begin position="56"/>
        <end position="67"/>
    </location>
</feature>
<dbReference type="InterPro" id="IPR008271">
    <property type="entry name" value="Ser/Thr_kinase_AS"/>
</dbReference>
<dbReference type="Pfam" id="PF00069">
    <property type="entry name" value="Pkinase"/>
    <property type="match status" value="1"/>
</dbReference>
<evidence type="ECO:0000256" key="9">
    <source>
        <dbReference type="ARBA" id="ARBA00078109"/>
    </source>
</evidence>
<dbReference type="GO" id="GO:0005524">
    <property type="term" value="F:ATP binding"/>
    <property type="evidence" value="ECO:0007669"/>
    <property type="project" value="UniProtKB-UniRule"/>
</dbReference>
<dbReference type="AlphaFoldDB" id="A0A8H7UGL6"/>
<evidence type="ECO:0000256" key="12">
    <source>
        <dbReference type="SAM" id="MobiDB-lite"/>
    </source>
</evidence>
<keyword evidence="4 10" id="KW-0547">Nucleotide-binding</keyword>
<dbReference type="SUPFAM" id="SSF56112">
    <property type="entry name" value="Protein kinase-like (PK-like)"/>
    <property type="match status" value="1"/>
</dbReference>
<evidence type="ECO:0000256" key="1">
    <source>
        <dbReference type="ARBA" id="ARBA00012513"/>
    </source>
</evidence>
<keyword evidence="5" id="KW-0418">Kinase</keyword>
<dbReference type="EC" id="2.7.11.1" evidence="1"/>
<evidence type="ECO:0000256" key="8">
    <source>
        <dbReference type="ARBA" id="ARBA00048679"/>
    </source>
</evidence>
<keyword evidence="2 11" id="KW-0723">Serine/threonine-protein kinase</keyword>
<name>A0A8H7UGL6_MORIS</name>
<evidence type="ECO:0000256" key="7">
    <source>
        <dbReference type="ARBA" id="ARBA00047899"/>
    </source>
</evidence>
<evidence type="ECO:0000256" key="4">
    <source>
        <dbReference type="ARBA" id="ARBA00022741"/>
    </source>
</evidence>
<dbReference type="Gene3D" id="1.10.510.10">
    <property type="entry name" value="Transferase(Phosphotransferase) domain 1"/>
    <property type="match status" value="1"/>
</dbReference>
<keyword evidence="6 10" id="KW-0067">ATP-binding</keyword>
<reference evidence="14" key="1">
    <citation type="submission" date="2020-12" db="EMBL/GenBank/DDBJ databases">
        <title>Metabolic potential, ecology and presence of endohyphal bacteria is reflected in genomic diversity of Mucoromycotina.</title>
        <authorList>
            <person name="Muszewska A."/>
            <person name="Okrasinska A."/>
            <person name="Steczkiewicz K."/>
            <person name="Drgas O."/>
            <person name="Orlowska M."/>
            <person name="Perlinska-Lenart U."/>
            <person name="Aleksandrzak-Piekarczyk T."/>
            <person name="Szatraj K."/>
            <person name="Zielenkiewicz U."/>
            <person name="Pilsyk S."/>
            <person name="Malc E."/>
            <person name="Mieczkowski P."/>
            <person name="Kruszewska J.S."/>
            <person name="Biernat P."/>
            <person name="Pawlowska J."/>
        </authorList>
    </citation>
    <scope>NUCLEOTIDE SEQUENCE</scope>
    <source>
        <strain evidence="14">WA0000067209</strain>
    </source>
</reference>
<dbReference type="PROSITE" id="PS00108">
    <property type="entry name" value="PROTEIN_KINASE_ST"/>
    <property type="match status" value="1"/>
</dbReference>
<dbReference type="InterPro" id="IPR011009">
    <property type="entry name" value="Kinase-like_dom_sf"/>
</dbReference>
<proteinExistence type="inferred from homology"/>
<dbReference type="Proteomes" id="UP000654370">
    <property type="component" value="Unassembled WGS sequence"/>
</dbReference>
<evidence type="ECO:0000256" key="6">
    <source>
        <dbReference type="ARBA" id="ARBA00022840"/>
    </source>
</evidence>
<evidence type="ECO:0000256" key="10">
    <source>
        <dbReference type="PROSITE-ProRule" id="PRU10141"/>
    </source>
</evidence>
<feature type="region of interest" description="Disordered" evidence="12">
    <location>
        <begin position="1"/>
        <end position="67"/>
    </location>
</feature>
<gene>
    <name evidence="14" type="ORF">INT43_007227</name>
</gene>
<feature type="compositionally biased region" description="Polar residues" evidence="12">
    <location>
        <begin position="86"/>
        <end position="98"/>
    </location>
</feature>
<feature type="region of interest" description="Disordered" evidence="12">
    <location>
        <begin position="85"/>
        <end position="116"/>
    </location>
</feature>
<comment type="caution">
    <text evidence="14">The sequence shown here is derived from an EMBL/GenBank/DDBJ whole genome shotgun (WGS) entry which is preliminary data.</text>
</comment>
<sequence length="428" mass="48356">MAVAHATYTPPSSTWSSSEKHRAVEKENVKSNQATPASSLSSRSSTRSSEYAHGTDTPRSKLTDVKSHKLNLGMVSKKLFQHKAANDSTGNLQSQKLSTPVVKSPAKSPASSIKSSTTTNLLKKYGTCDKKTCIGRGATAVVRLVHKMDRKDNSDKLYAVKEFRKRRKNETEKEYMKKLTGEFCISSTFQHPNIVETVDLVLDDQQRYCTVMEYCPGGDLYTAIKSQIMDLTSKECCFKQMVKGVAYLHSMGVAHRDLKPENLLLDASGCVKICDFGVSDVFRMCWERKPHLSSGITGSEPYIAPEVFSQKEYDASKVDVWSCAIVFYCMLFDGIPWRIAKKEESNFSLYLRTRASQSFDTFKILSPKCKDLLYRMLDTNPDTRISMPEVLEHPYFKSIQTCRNGFDNLHQEHHHVKLSCMTSSVHRK</sequence>
<accession>A0A8H7UGL6</accession>
<organism evidence="14 15">
    <name type="scientific">Mortierella isabellina</name>
    <name type="common">Filamentous fungus</name>
    <name type="synonym">Umbelopsis isabellina</name>
    <dbReference type="NCBI Taxonomy" id="91625"/>
    <lineage>
        <taxon>Eukaryota</taxon>
        <taxon>Fungi</taxon>
        <taxon>Fungi incertae sedis</taxon>
        <taxon>Mucoromycota</taxon>
        <taxon>Mucoromycotina</taxon>
        <taxon>Umbelopsidomycetes</taxon>
        <taxon>Umbelopsidales</taxon>
        <taxon>Umbelopsidaceae</taxon>
        <taxon>Umbelopsis</taxon>
    </lineage>
</organism>
<evidence type="ECO:0000256" key="5">
    <source>
        <dbReference type="ARBA" id="ARBA00022777"/>
    </source>
</evidence>
<dbReference type="GO" id="GO:0005829">
    <property type="term" value="C:cytosol"/>
    <property type="evidence" value="ECO:0007669"/>
    <property type="project" value="TreeGrafter"/>
</dbReference>
<feature type="compositionally biased region" description="Basic and acidic residues" evidence="12">
    <location>
        <begin position="18"/>
        <end position="29"/>
    </location>
</feature>
<dbReference type="GO" id="GO:0004674">
    <property type="term" value="F:protein serine/threonine kinase activity"/>
    <property type="evidence" value="ECO:0007669"/>
    <property type="project" value="UniProtKB-KW"/>
</dbReference>
<dbReference type="CDD" id="cd13994">
    <property type="entry name" value="STKc_HAL4_like"/>
    <property type="match status" value="1"/>
</dbReference>
<evidence type="ECO:0000259" key="13">
    <source>
        <dbReference type="PROSITE" id="PS50011"/>
    </source>
</evidence>
<evidence type="ECO:0000313" key="15">
    <source>
        <dbReference type="Proteomes" id="UP000654370"/>
    </source>
</evidence>
<evidence type="ECO:0000313" key="14">
    <source>
        <dbReference type="EMBL" id="KAG2182300.1"/>
    </source>
</evidence>
<comment type="catalytic activity">
    <reaction evidence="8">
        <text>L-seryl-[protein] + ATP = O-phospho-L-seryl-[protein] + ADP + H(+)</text>
        <dbReference type="Rhea" id="RHEA:17989"/>
        <dbReference type="Rhea" id="RHEA-COMP:9863"/>
        <dbReference type="Rhea" id="RHEA-COMP:11604"/>
        <dbReference type="ChEBI" id="CHEBI:15378"/>
        <dbReference type="ChEBI" id="CHEBI:29999"/>
        <dbReference type="ChEBI" id="CHEBI:30616"/>
        <dbReference type="ChEBI" id="CHEBI:83421"/>
        <dbReference type="ChEBI" id="CHEBI:456216"/>
        <dbReference type="EC" id="2.7.11.1"/>
    </reaction>
</comment>
<feature type="binding site" evidence="10">
    <location>
        <position position="161"/>
    </location>
    <ligand>
        <name>ATP</name>
        <dbReference type="ChEBI" id="CHEBI:30616"/>
    </ligand>
</feature>
<feature type="compositionally biased region" description="Low complexity" evidence="12">
    <location>
        <begin position="38"/>
        <end position="49"/>
    </location>
</feature>
<feature type="domain" description="Protein kinase" evidence="13">
    <location>
        <begin position="128"/>
        <end position="396"/>
    </location>
</feature>
<dbReference type="PROSITE" id="PS50011">
    <property type="entry name" value="PROTEIN_KINASE_DOM"/>
    <property type="match status" value="1"/>
</dbReference>
<dbReference type="SMART" id="SM00220">
    <property type="entry name" value="S_TKc"/>
    <property type="match status" value="1"/>
</dbReference>
<dbReference type="OrthoDB" id="6513151at2759"/>
<dbReference type="PROSITE" id="PS00107">
    <property type="entry name" value="PROTEIN_KINASE_ATP"/>
    <property type="match status" value="1"/>
</dbReference>
<evidence type="ECO:0000256" key="11">
    <source>
        <dbReference type="RuleBase" id="RU000304"/>
    </source>
</evidence>
<feature type="compositionally biased region" description="Low complexity" evidence="12">
    <location>
        <begin position="100"/>
        <end position="116"/>
    </location>
</feature>
<keyword evidence="3" id="KW-0808">Transferase</keyword>
<protein>
    <recommendedName>
        <fullName evidence="1">non-specific serine/threonine protein kinase</fullName>
        <ecNumber evidence="1">2.7.11.1</ecNumber>
    </recommendedName>
    <alternativeName>
        <fullName evidence="9">Halotolerance protein 4</fullName>
    </alternativeName>
</protein>
<comment type="catalytic activity">
    <reaction evidence="7">
        <text>L-threonyl-[protein] + ATP = O-phospho-L-threonyl-[protein] + ADP + H(+)</text>
        <dbReference type="Rhea" id="RHEA:46608"/>
        <dbReference type="Rhea" id="RHEA-COMP:11060"/>
        <dbReference type="Rhea" id="RHEA-COMP:11605"/>
        <dbReference type="ChEBI" id="CHEBI:15378"/>
        <dbReference type="ChEBI" id="CHEBI:30013"/>
        <dbReference type="ChEBI" id="CHEBI:30616"/>
        <dbReference type="ChEBI" id="CHEBI:61977"/>
        <dbReference type="ChEBI" id="CHEBI:456216"/>
        <dbReference type="EC" id="2.7.11.1"/>
    </reaction>
</comment>
<dbReference type="PANTHER" id="PTHR24343">
    <property type="entry name" value="SERINE/THREONINE KINASE"/>
    <property type="match status" value="1"/>
</dbReference>
<dbReference type="EMBL" id="JAEPQZ010000004">
    <property type="protein sequence ID" value="KAG2182300.1"/>
    <property type="molecule type" value="Genomic_DNA"/>
</dbReference>
<evidence type="ECO:0000256" key="3">
    <source>
        <dbReference type="ARBA" id="ARBA00022679"/>
    </source>
</evidence>
<evidence type="ECO:0000256" key="2">
    <source>
        <dbReference type="ARBA" id="ARBA00022527"/>
    </source>
</evidence>